<dbReference type="Gene3D" id="1.20.120.160">
    <property type="entry name" value="HPT domain"/>
    <property type="match status" value="1"/>
</dbReference>
<evidence type="ECO:0000313" key="7">
    <source>
        <dbReference type="Proteomes" id="UP001389717"/>
    </source>
</evidence>
<feature type="domain" description="Response regulatory" evidence="3">
    <location>
        <begin position="107"/>
        <end position="223"/>
    </location>
</feature>
<dbReference type="EC" id="2.7.7.65" evidence="6"/>
<dbReference type="SUPFAM" id="SSF47226">
    <property type="entry name" value="Histidine-containing phosphotransfer domain, HPT domain"/>
    <property type="match status" value="1"/>
</dbReference>
<name>A0ABU9KC72_9BACI</name>
<dbReference type="PROSITE" id="PS50110">
    <property type="entry name" value="RESPONSE_REGULATORY"/>
    <property type="match status" value="2"/>
</dbReference>
<comment type="caution">
    <text evidence="6">The sequence shown here is derived from an EMBL/GenBank/DDBJ whole genome shotgun (WGS) entry which is preliminary data.</text>
</comment>
<evidence type="ECO:0000259" key="3">
    <source>
        <dbReference type="PROSITE" id="PS50110"/>
    </source>
</evidence>
<dbReference type="Gene3D" id="3.40.50.2300">
    <property type="match status" value="2"/>
</dbReference>
<feature type="modified residue" description="4-aspartylphosphate" evidence="2">
    <location>
        <position position="462"/>
    </location>
</feature>
<keyword evidence="2" id="KW-0597">Phosphoprotein</keyword>
<dbReference type="CDD" id="cd17574">
    <property type="entry name" value="REC_OmpR"/>
    <property type="match status" value="1"/>
</dbReference>
<evidence type="ECO:0000313" key="6">
    <source>
        <dbReference type="EMBL" id="MEL3973719.1"/>
    </source>
</evidence>
<dbReference type="EMBL" id="JBBYAF010000033">
    <property type="protein sequence ID" value="MEL3973719.1"/>
    <property type="molecule type" value="Genomic_DNA"/>
</dbReference>
<keyword evidence="7" id="KW-1185">Reference proteome</keyword>
<dbReference type="PROSITE" id="PS50894">
    <property type="entry name" value="HPT"/>
    <property type="match status" value="1"/>
</dbReference>
<evidence type="ECO:0000259" key="5">
    <source>
        <dbReference type="PROSITE" id="PS50894"/>
    </source>
</evidence>
<dbReference type="InterPro" id="IPR001789">
    <property type="entry name" value="Sig_transdc_resp-reg_receiver"/>
</dbReference>
<protein>
    <submittedName>
        <fullName evidence="6">Diguanylate cyclase</fullName>
        <ecNumber evidence="6">2.7.7.65</ecNumber>
    </submittedName>
</protein>
<organism evidence="6 7">
    <name type="scientific">Rossellomorea oryzaecorticis</name>
    <dbReference type="NCBI Taxonomy" id="1396505"/>
    <lineage>
        <taxon>Bacteria</taxon>
        <taxon>Bacillati</taxon>
        <taxon>Bacillota</taxon>
        <taxon>Bacilli</taxon>
        <taxon>Bacillales</taxon>
        <taxon>Bacillaceae</taxon>
        <taxon>Rossellomorea</taxon>
    </lineage>
</organism>
<dbReference type="InterPro" id="IPR050469">
    <property type="entry name" value="Diguanylate_Cyclase"/>
</dbReference>
<dbReference type="PROSITE" id="PS50887">
    <property type="entry name" value="GGDEF"/>
    <property type="match status" value="1"/>
</dbReference>
<dbReference type="InterPro" id="IPR011006">
    <property type="entry name" value="CheY-like_superfamily"/>
</dbReference>
<dbReference type="SMART" id="SM00267">
    <property type="entry name" value="GGDEF"/>
    <property type="match status" value="1"/>
</dbReference>
<dbReference type="NCBIfam" id="TIGR00254">
    <property type="entry name" value="GGDEF"/>
    <property type="match status" value="1"/>
</dbReference>
<dbReference type="SUPFAM" id="SSF52172">
    <property type="entry name" value="CheY-like"/>
    <property type="match status" value="2"/>
</dbReference>
<evidence type="ECO:0000256" key="1">
    <source>
        <dbReference type="PROSITE-ProRule" id="PRU00110"/>
    </source>
</evidence>
<dbReference type="Proteomes" id="UP001389717">
    <property type="component" value="Unassembled WGS sequence"/>
</dbReference>
<dbReference type="InterPro" id="IPR036641">
    <property type="entry name" value="HPT_dom_sf"/>
</dbReference>
<dbReference type="PANTHER" id="PTHR45138:SF9">
    <property type="entry name" value="DIGUANYLATE CYCLASE DGCM-RELATED"/>
    <property type="match status" value="1"/>
</dbReference>
<dbReference type="Pfam" id="PF00072">
    <property type="entry name" value="Response_reg"/>
    <property type="match status" value="2"/>
</dbReference>
<dbReference type="InterPro" id="IPR043128">
    <property type="entry name" value="Rev_trsase/Diguanyl_cyclase"/>
</dbReference>
<proteinExistence type="predicted"/>
<keyword evidence="6" id="KW-0808">Transferase</keyword>
<dbReference type="InterPro" id="IPR029787">
    <property type="entry name" value="Nucleotide_cyclase"/>
</dbReference>
<dbReference type="SUPFAM" id="SSF55073">
    <property type="entry name" value="Nucleotide cyclase"/>
    <property type="match status" value="1"/>
</dbReference>
<keyword evidence="6" id="KW-0548">Nucleotidyltransferase</keyword>
<dbReference type="Pfam" id="PF00990">
    <property type="entry name" value="GGDEF"/>
    <property type="match status" value="1"/>
</dbReference>
<feature type="domain" description="Response regulatory" evidence="3">
    <location>
        <begin position="406"/>
        <end position="529"/>
    </location>
</feature>
<dbReference type="Gene3D" id="3.30.70.270">
    <property type="match status" value="1"/>
</dbReference>
<feature type="domain" description="HPt" evidence="5">
    <location>
        <begin position="1"/>
        <end position="94"/>
    </location>
</feature>
<dbReference type="CDD" id="cd01949">
    <property type="entry name" value="GGDEF"/>
    <property type="match status" value="1"/>
</dbReference>
<evidence type="ECO:0000259" key="4">
    <source>
        <dbReference type="PROSITE" id="PS50887"/>
    </source>
</evidence>
<feature type="modified residue" description="4-aspartylphosphate" evidence="2">
    <location>
        <position position="156"/>
    </location>
</feature>
<accession>A0ABU9KC72</accession>
<feature type="modified residue" description="Phosphohistidine" evidence="1">
    <location>
        <position position="35"/>
    </location>
</feature>
<dbReference type="InterPro" id="IPR008207">
    <property type="entry name" value="Sig_transdc_His_kin_Hpt_dom"/>
</dbReference>
<reference evidence="6 7" key="1">
    <citation type="submission" date="2024-04" db="EMBL/GenBank/DDBJ databases">
        <title>Bacillus oryzaecorticis sp. nov., a moderately halophilic bacterium isolated from rice husks.</title>
        <authorList>
            <person name="Zhu H.-S."/>
        </authorList>
    </citation>
    <scope>NUCLEOTIDE SEQUENCE [LARGE SCALE GENOMIC DNA]</scope>
    <source>
        <strain evidence="6 7">ZC255</strain>
    </source>
</reference>
<evidence type="ECO:0000256" key="2">
    <source>
        <dbReference type="PROSITE-ProRule" id="PRU00169"/>
    </source>
</evidence>
<dbReference type="GO" id="GO:0052621">
    <property type="term" value="F:diguanylate cyclase activity"/>
    <property type="evidence" value="ECO:0007669"/>
    <property type="project" value="UniProtKB-EC"/>
</dbReference>
<dbReference type="PANTHER" id="PTHR45138">
    <property type="entry name" value="REGULATORY COMPONENTS OF SENSORY TRANSDUCTION SYSTEM"/>
    <property type="match status" value="1"/>
</dbReference>
<feature type="domain" description="GGDEF" evidence="4">
    <location>
        <begin position="263"/>
        <end position="395"/>
    </location>
</feature>
<dbReference type="RefSeq" id="WP_341985225.1">
    <property type="nucleotide sequence ID" value="NZ_JBBYAF010000033.1"/>
</dbReference>
<dbReference type="InterPro" id="IPR000160">
    <property type="entry name" value="GGDEF_dom"/>
</dbReference>
<dbReference type="SMART" id="SM00448">
    <property type="entry name" value="REC"/>
    <property type="match status" value="2"/>
</dbReference>
<sequence length="533" mass="61888">MEKYQKHFLNNFRKKLEEWEAGPEIPHTELYRFVHSLAGTAPTLGLDHIGGLARKLMDTMDEGDDRMLAIPEWRIMLFDIIEAYYHLEEGEADTQFGKRERNGEKPVLLMIDDDTSFLMYMKEQLENIGWYVVAIANPEKAVMSFYDVRPDCAIIDIYMEETDGFEVLDFFKQKLKQQFIPTVMVSVNDRKDTRMKCYELGADDFIPKPFDIDEFIVRVKRQIERKKQIEELILIDELTHVYNRRYLTQAYDQVKSMLNSRREPASIAVLDIDHFKKVNDQYGHLAGDKVLTEFASFLQKRVRVQDIVVRYGGEEFVIIFPNTSAQEAYGLLERCRKEFGEITFGDSGTFTCTFSAGVSEITDPTKSMNEWIRLADQALYEAKENGRNRVELDLESADIHHIKTIKVAIVDDDPIIRTVMRDIVSKLPSEQNVQYDIQSFKDGASFMESDWHIESLCLVILDGVMPKMDGLEVLERLRSREDADRYKVLMLTSRSSEKDISRSLQLGADDYMTKPFKLLELEARLAQILKRMG</sequence>
<gene>
    <name evidence="6" type="ORF">AAEO50_15645</name>
</gene>